<proteinExistence type="predicted"/>
<dbReference type="EMBL" id="MU865424">
    <property type="protein sequence ID" value="KAK4223512.1"/>
    <property type="molecule type" value="Genomic_DNA"/>
</dbReference>
<protein>
    <submittedName>
        <fullName evidence="2">Uncharacterized protein</fullName>
    </submittedName>
</protein>
<evidence type="ECO:0000256" key="1">
    <source>
        <dbReference type="SAM" id="MobiDB-lite"/>
    </source>
</evidence>
<sequence>MPSRAGHETASLPGSRGTRPLTQRTLPTARRLMSSTAQHPRHWLLGTRRAMSMIQDSDMGFGDAEDGKETSVKYDTISETLASWNKEGHVSYAKNSGPAIVAVFDDEPPGMVSDLAFEPSSVFFPSFEDRLSTPMFNKFQKGIKAMVKFVRNYAFTEKMDDEDSKAVEDFFYWTMKDNIQDNLDSTIFNMTPNPVQSLLGNPDLLLSKLLDLPRDYIPSSTNVIVLEGVFTAILGTLAPASLETLHTFRTQQTVQVIQEMRQAAEHAMDHRLPDFTSVKPLNNAWQFAQSQSIQSQE</sequence>
<comment type="caution">
    <text evidence="2">The sequence shown here is derived from an EMBL/GenBank/DDBJ whole genome shotgun (WGS) entry which is preliminary data.</text>
</comment>
<accession>A0AAN7BHS9</accession>
<feature type="region of interest" description="Disordered" evidence="1">
    <location>
        <begin position="1"/>
        <end position="24"/>
    </location>
</feature>
<name>A0AAN7BHS9_9PEZI</name>
<reference evidence="2" key="2">
    <citation type="submission" date="2023-05" db="EMBL/GenBank/DDBJ databases">
        <authorList>
            <consortium name="Lawrence Berkeley National Laboratory"/>
            <person name="Steindorff A."/>
            <person name="Hensen N."/>
            <person name="Bonometti L."/>
            <person name="Westerberg I."/>
            <person name="Brannstrom I.O."/>
            <person name="Guillou S."/>
            <person name="Cros-Aarteil S."/>
            <person name="Calhoun S."/>
            <person name="Haridas S."/>
            <person name="Kuo A."/>
            <person name="Mondo S."/>
            <person name="Pangilinan J."/>
            <person name="Riley R."/>
            <person name="Labutti K."/>
            <person name="Andreopoulos B."/>
            <person name="Lipzen A."/>
            <person name="Chen C."/>
            <person name="Yanf M."/>
            <person name="Daum C."/>
            <person name="Ng V."/>
            <person name="Clum A."/>
            <person name="Ohm R."/>
            <person name="Martin F."/>
            <person name="Silar P."/>
            <person name="Natvig D."/>
            <person name="Lalanne C."/>
            <person name="Gautier V."/>
            <person name="Ament-Velasquez S.L."/>
            <person name="Kruys A."/>
            <person name="Hutchinson M.I."/>
            <person name="Powell A.J."/>
            <person name="Barry K."/>
            <person name="Miller A.N."/>
            <person name="Grigoriev I.V."/>
            <person name="Debuchy R."/>
            <person name="Gladieux P."/>
            <person name="Thoren M.H."/>
            <person name="Johannesson H."/>
        </authorList>
    </citation>
    <scope>NUCLEOTIDE SEQUENCE</scope>
    <source>
        <strain evidence="2">CBS 990.96</strain>
    </source>
</reference>
<organism evidence="2 3">
    <name type="scientific">Podospora fimiseda</name>
    <dbReference type="NCBI Taxonomy" id="252190"/>
    <lineage>
        <taxon>Eukaryota</taxon>
        <taxon>Fungi</taxon>
        <taxon>Dikarya</taxon>
        <taxon>Ascomycota</taxon>
        <taxon>Pezizomycotina</taxon>
        <taxon>Sordariomycetes</taxon>
        <taxon>Sordariomycetidae</taxon>
        <taxon>Sordariales</taxon>
        <taxon>Podosporaceae</taxon>
        <taxon>Podospora</taxon>
    </lineage>
</organism>
<dbReference type="Proteomes" id="UP001301958">
    <property type="component" value="Unassembled WGS sequence"/>
</dbReference>
<reference evidence="2" key="1">
    <citation type="journal article" date="2023" name="Mol. Phylogenet. Evol.">
        <title>Genome-scale phylogeny and comparative genomics of the fungal order Sordariales.</title>
        <authorList>
            <person name="Hensen N."/>
            <person name="Bonometti L."/>
            <person name="Westerberg I."/>
            <person name="Brannstrom I.O."/>
            <person name="Guillou S."/>
            <person name="Cros-Aarteil S."/>
            <person name="Calhoun S."/>
            <person name="Haridas S."/>
            <person name="Kuo A."/>
            <person name="Mondo S."/>
            <person name="Pangilinan J."/>
            <person name="Riley R."/>
            <person name="LaButti K."/>
            <person name="Andreopoulos B."/>
            <person name="Lipzen A."/>
            <person name="Chen C."/>
            <person name="Yan M."/>
            <person name="Daum C."/>
            <person name="Ng V."/>
            <person name="Clum A."/>
            <person name="Steindorff A."/>
            <person name="Ohm R.A."/>
            <person name="Martin F."/>
            <person name="Silar P."/>
            <person name="Natvig D.O."/>
            <person name="Lalanne C."/>
            <person name="Gautier V."/>
            <person name="Ament-Velasquez S.L."/>
            <person name="Kruys A."/>
            <person name="Hutchinson M.I."/>
            <person name="Powell A.J."/>
            <person name="Barry K."/>
            <person name="Miller A.N."/>
            <person name="Grigoriev I.V."/>
            <person name="Debuchy R."/>
            <person name="Gladieux P."/>
            <person name="Hiltunen Thoren M."/>
            <person name="Johannesson H."/>
        </authorList>
    </citation>
    <scope>NUCLEOTIDE SEQUENCE</scope>
    <source>
        <strain evidence="2">CBS 990.96</strain>
    </source>
</reference>
<gene>
    <name evidence="2" type="ORF">QBC38DRAFT_459266</name>
</gene>
<evidence type="ECO:0000313" key="2">
    <source>
        <dbReference type="EMBL" id="KAK4223512.1"/>
    </source>
</evidence>
<evidence type="ECO:0000313" key="3">
    <source>
        <dbReference type="Proteomes" id="UP001301958"/>
    </source>
</evidence>
<dbReference type="AlphaFoldDB" id="A0AAN7BHS9"/>
<keyword evidence="3" id="KW-1185">Reference proteome</keyword>